<accession>A0A5C7B677</accession>
<protein>
    <submittedName>
        <fullName evidence="2">Rhodanese-like domain-containing protein</fullName>
    </submittedName>
</protein>
<keyword evidence="3" id="KW-1185">Reference proteome</keyword>
<proteinExistence type="predicted"/>
<dbReference type="InterPro" id="IPR001763">
    <property type="entry name" value="Rhodanese-like_dom"/>
</dbReference>
<sequence length="161" mass="19061">MKTAIILTFMTLLRCSTSEIEKLDYPKAKVSYSNFEKLVNEVKDRRQTRLISFDDFFEKSKDANVIILDTRSKAMCNERHIKEALHLNFLDFSQSNLAKIIPDTDMTNLIYCNTNFDGDEVHFISKTLWLPPSKEEKKDLIIGFKYPNLYQFIWLWIQKHI</sequence>
<organism evidence="2 3">
    <name type="scientific">Psychroserpens burtonensis</name>
    <dbReference type="NCBI Taxonomy" id="49278"/>
    <lineage>
        <taxon>Bacteria</taxon>
        <taxon>Pseudomonadati</taxon>
        <taxon>Bacteroidota</taxon>
        <taxon>Flavobacteriia</taxon>
        <taxon>Flavobacteriales</taxon>
        <taxon>Flavobacteriaceae</taxon>
        <taxon>Psychroserpens</taxon>
    </lineage>
</organism>
<dbReference type="OrthoDB" id="9807812at2"/>
<evidence type="ECO:0000313" key="2">
    <source>
        <dbReference type="EMBL" id="TXE15451.1"/>
    </source>
</evidence>
<gene>
    <name evidence="2" type="ORF">ES692_16705</name>
</gene>
<reference evidence="2 3" key="1">
    <citation type="submission" date="2019-08" db="EMBL/GenBank/DDBJ databases">
        <title>Genome of Psychroserpens burtonensis ACAM 167.</title>
        <authorList>
            <person name="Bowman J.P."/>
        </authorList>
    </citation>
    <scope>NUCLEOTIDE SEQUENCE [LARGE SCALE GENOMIC DNA]</scope>
    <source>
        <strain evidence="2 3">ACAM 167</strain>
    </source>
</reference>
<dbReference type="Pfam" id="PF00581">
    <property type="entry name" value="Rhodanese"/>
    <property type="match status" value="1"/>
</dbReference>
<dbReference type="SUPFAM" id="SSF52821">
    <property type="entry name" value="Rhodanese/Cell cycle control phosphatase"/>
    <property type="match status" value="1"/>
</dbReference>
<dbReference type="EMBL" id="VOSB01000033">
    <property type="protein sequence ID" value="TXE15451.1"/>
    <property type="molecule type" value="Genomic_DNA"/>
</dbReference>
<dbReference type="STRING" id="1123037.GCA_000425305_03396"/>
<name>A0A5C7B677_9FLAO</name>
<dbReference type="Gene3D" id="3.40.250.10">
    <property type="entry name" value="Rhodanese-like domain"/>
    <property type="match status" value="1"/>
</dbReference>
<comment type="caution">
    <text evidence="2">The sequence shown here is derived from an EMBL/GenBank/DDBJ whole genome shotgun (WGS) entry which is preliminary data.</text>
</comment>
<dbReference type="AlphaFoldDB" id="A0A5C7B677"/>
<evidence type="ECO:0000259" key="1">
    <source>
        <dbReference type="Pfam" id="PF00581"/>
    </source>
</evidence>
<dbReference type="Proteomes" id="UP000321938">
    <property type="component" value="Unassembled WGS sequence"/>
</dbReference>
<evidence type="ECO:0000313" key="3">
    <source>
        <dbReference type="Proteomes" id="UP000321938"/>
    </source>
</evidence>
<feature type="domain" description="Rhodanese" evidence="1">
    <location>
        <begin position="58"/>
        <end position="117"/>
    </location>
</feature>
<dbReference type="InterPro" id="IPR036873">
    <property type="entry name" value="Rhodanese-like_dom_sf"/>
</dbReference>
<dbReference type="RefSeq" id="WP_051229757.1">
    <property type="nucleotide sequence ID" value="NZ_VOSB01000033.1"/>
</dbReference>